<dbReference type="PANTHER" id="PTHR43459">
    <property type="entry name" value="ENOYL-COA HYDRATASE"/>
    <property type="match status" value="1"/>
</dbReference>
<dbReference type="Gene3D" id="3.90.226.10">
    <property type="entry name" value="2-enoyl-CoA Hydratase, Chain A, domain 1"/>
    <property type="match status" value="1"/>
</dbReference>
<evidence type="ECO:0000313" key="2">
    <source>
        <dbReference type="EMBL" id="PPE65986.1"/>
    </source>
</evidence>
<dbReference type="SUPFAM" id="SSF52096">
    <property type="entry name" value="ClpP/crotonase"/>
    <property type="match status" value="1"/>
</dbReference>
<dbReference type="AlphaFoldDB" id="A0A2S5STF2"/>
<evidence type="ECO:0000256" key="1">
    <source>
        <dbReference type="ARBA" id="ARBA00005254"/>
    </source>
</evidence>
<dbReference type="InterPro" id="IPR001753">
    <property type="entry name" value="Enoyl-CoA_hydra/iso"/>
</dbReference>
<proteinExistence type="inferred from homology"/>
<organism evidence="2 3">
    <name type="scientific">Caldimonas caldifontis</name>
    <dbReference type="NCBI Taxonomy" id="1452508"/>
    <lineage>
        <taxon>Bacteria</taxon>
        <taxon>Pseudomonadati</taxon>
        <taxon>Pseudomonadota</taxon>
        <taxon>Betaproteobacteria</taxon>
        <taxon>Burkholderiales</taxon>
        <taxon>Sphaerotilaceae</taxon>
        <taxon>Caldimonas</taxon>
    </lineage>
</organism>
<keyword evidence="2" id="KW-0456">Lyase</keyword>
<dbReference type="NCBIfam" id="NF005700">
    <property type="entry name" value="PRK07511.1"/>
    <property type="match status" value="1"/>
</dbReference>
<dbReference type="GO" id="GO:0004300">
    <property type="term" value="F:enoyl-CoA hydratase activity"/>
    <property type="evidence" value="ECO:0007669"/>
    <property type="project" value="UniProtKB-EC"/>
</dbReference>
<dbReference type="PANTHER" id="PTHR43459:SF1">
    <property type="entry name" value="EG:BACN32G11.4 PROTEIN"/>
    <property type="match status" value="1"/>
</dbReference>
<name>A0A2S5STF2_9BURK</name>
<dbReference type="Gene3D" id="1.10.12.10">
    <property type="entry name" value="Lyase 2-enoyl-coa Hydratase, Chain A, domain 2"/>
    <property type="match status" value="1"/>
</dbReference>
<dbReference type="CDD" id="cd06558">
    <property type="entry name" value="crotonase-like"/>
    <property type="match status" value="1"/>
</dbReference>
<comment type="similarity">
    <text evidence="1">Belongs to the enoyl-CoA hydratase/isomerase family.</text>
</comment>
<dbReference type="EMBL" id="PSNX01000010">
    <property type="protein sequence ID" value="PPE65986.1"/>
    <property type="molecule type" value="Genomic_DNA"/>
</dbReference>
<reference evidence="2 3" key="1">
    <citation type="submission" date="2018-02" db="EMBL/GenBank/DDBJ databases">
        <title>Reclassifiation of [Polyangium] brachysporum DSM 7029 as Guopingzhaonella breviflexa gen. nov., sp. nov., a member of the family Comamonadaceae.</title>
        <authorList>
            <person name="Tang B."/>
        </authorList>
    </citation>
    <scope>NUCLEOTIDE SEQUENCE [LARGE SCALE GENOMIC DNA]</scope>
    <source>
        <strain evidence="2 3">BCRC 80649</strain>
    </source>
</reference>
<dbReference type="EC" id="4.2.1.17" evidence="2"/>
<dbReference type="InterPro" id="IPR029045">
    <property type="entry name" value="ClpP/crotonase-like_dom_sf"/>
</dbReference>
<dbReference type="RefSeq" id="WP_104302935.1">
    <property type="nucleotide sequence ID" value="NZ_PSNX01000010.1"/>
</dbReference>
<accession>A0A2S5STF2</accession>
<dbReference type="Pfam" id="PF00378">
    <property type="entry name" value="ECH_1"/>
    <property type="match status" value="1"/>
</dbReference>
<comment type="caution">
    <text evidence="2">The sequence shown here is derived from an EMBL/GenBank/DDBJ whole genome shotgun (WGS) entry which is preliminary data.</text>
</comment>
<dbReference type="InterPro" id="IPR014748">
    <property type="entry name" value="Enoyl-CoA_hydra_C"/>
</dbReference>
<gene>
    <name evidence="2" type="ORF">C1704_11885</name>
</gene>
<dbReference type="Proteomes" id="UP000238605">
    <property type="component" value="Unassembled WGS sequence"/>
</dbReference>
<protein>
    <submittedName>
        <fullName evidence="2">Enoyl-CoA hydratase</fullName>
        <ecNumber evidence="2">4.2.1.17</ecNumber>
    </submittedName>
</protein>
<dbReference type="OrthoDB" id="5515649at2"/>
<sequence>MSSELLTERIDRTLVLTLSAPETRNALSEEIMAAGVEALNVAESSDEIRAVVITGAGDAFCAGGNLQQLQRNAQLGPEVQTSRLERFHRWIEAIRTFPKPVIAAVETVAAGGGCSLALACDLLVAGRDARFTLAYSRIALSPDGGASWQLMQMLPRPLATELLWLSEPISAERLHQFGLVNRVTDKGRALAEALAMAARLSELAPNALASSKELLNHWPARTLPQQLDAERDSFVDNLHHPNAREGIAAFLEKRPARFR</sequence>
<dbReference type="NCBIfam" id="NF046063">
    <property type="entry name" value="oxepin_alt"/>
    <property type="match status" value="1"/>
</dbReference>
<evidence type="ECO:0000313" key="3">
    <source>
        <dbReference type="Proteomes" id="UP000238605"/>
    </source>
</evidence>
<keyword evidence="3" id="KW-1185">Reference proteome</keyword>